<protein>
    <submittedName>
        <fullName evidence="1">Uncharacterized protein</fullName>
    </submittedName>
</protein>
<sequence length="67" mass="7934">PRDLMKKCAHVTRPRFRPTSFRMTGKCLDHFTIETHTEFERMKIMTDPLQGISINYIKQVVYFLGTT</sequence>
<organism evidence="1">
    <name type="scientific">Arion vulgaris</name>
    <dbReference type="NCBI Taxonomy" id="1028688"/>
    <lineage>
        <taxon>Eukaryota</taxon>
        <taxon>Metazoa</taxon>
        <taxon>Spiralia</taxon>
        <taxon>Lophotrochozoa</taxon>
        <taxon>Mollusca</taxon>
        <taxon>Gastropoda</taxon>
        <taxon>Heterobranchia</taxon>
        <taxon>Euthyneura</taxon>
        <taxon>Panpulmonata</taxon>
        <taxon>Eupulmonata</taxon>
        <taxon>Stylommatophora</taxon>
        <taxon>Helicina</taxon>
        <taxon>Arionoidea</taxon>
        <taxon>Arionidae</taxon>
        <taxon>Arion</taxon>
    </lineage>
</organism>
<evidence type="ECO:0000313" key="1">
    <source>
        <dbReference type="EMBL" id="CEK56750.1"/>
    </source>
</evidence>
<reference evidence="1" key="1">
    <citation type="submission" date="2014-12" db="EMBL/GenBank/DDBJ databases">
        <title>Insight into the proteome of Arion vulgaris.</title>
        <authorList>
            <person name="Aradska J."/>
            <person name="Bulat T."/>
            <person name="Smidak R."/>
            <person name="Sarate P."/>
            <person name="Gangsoo J."/>
            <person name="Sialana F."/>
            <person name="Bilban M."/>
            <person name="Lubec G."/>
        </authorList>
    </citation>
    <scope>NUCLEOTIDE SEQUENCE</scope>
    <source>
        <tissue evidence="1">Skin</tissue>
    </source>
</reference>
<name>A0A0B6YML6_9EUPU</name>
<feature type="non-terminal residue" evidence="1">
    <location>
        <position position="1"/>
    </location>
</feature>
<proteinExistence type="predicted"/>
<gene>
    <name evidence="1" type="primary">ORF28422</name>
</gene>
<dbReference type="EMBL" id="HACG01009885">
    <property type="protein sequence ID" value="CEK56750.1"/>
    <property type="molecule type" value="Transcribed_RNA"/>
</dbReference>
<accession>A0A0B6YML6</accession>
<dbReference type="AlphaFoldDB" id="A0A0B6YML6"/>